<evidence type="ECO:0000256" key="4">
    <source>
        <dbReference type="SAM" id="MobiDB-lite"/>
    </source>
</evidence>
<gene>
    <name evidence="5" type="ORF">V9T40_002664</name>
</gene>
<name>A0AAN9TXD3_9HEMI</name>
<dbReference type="GO" id="GO:0045717">
    <property type="term" value="P:negative regulation of fatty acid biosynthetic process"/>
    <property type="evidence" value="ECO:0007669"/>
    <property type="project" value="TreeGrafter"/>
</dbReference>
<feature type="compositionally biased region" description="Basic residues" evidence="4">
    <location>
        <begin position="635"/>
        <end position="646"/>
    </location>
</feature>
<keyword evidence="6" id="KW-1185">Reference proteome</keyword>
<dbReference type="GO" id="GO:0080008">
    <property type="term" value="C:Cul4-RING E3 ubiquitin ligase complex"/>
    <property type="evidence" value="ECO:0007669"/>
    <property type="project" value="TreeGrafter"/>
</dbReference>
<feature type="compositionally biased region" description="Low complexity" evidence="4">
    <location>
        <begin position="564"/>
        <end position="573"/>
    </location>
</feature>
<keyword evidence="2" id="KW-0677">Repeat</keyword>
<sequence>MNFKNTNPCKILFNRETDKNSDTCNRIISDLLSRKTERFYRKDLVAHYGCVNAIEFSNNGQFLVSGGDDRRVLLWNVQKALHNHGKPTVMRSEHNSNIFCLAFDNSITHIYSAGNDDQVILHDLHTGKALDVFNLEQPVYGISVNPFDDHVFASAVDDGRILIFDTRLKPSCDPYKLASSKSAFHAVMYNPVEPRLLATANSKKGTALWDVRTANKVLMQFGRKGGCMNVRWDQTGRKILALRRRQTPVLYEIGNPEPIAQFVHSKYENSVTMKSCCFAGLKDEYVLSGSDDFDLYMWKISDVMKSDESSNNEHMVLRGHRSIVNQVRFDPYNCIIASSGVEKVIKIWSPLPLPEGSRITSNWMRKIYSHQEYMYMILRNESFMSHDYSEQSTTEDPQMLAFFDSLIQRARDGSASDSNDMSSDENILCNSNSDLVDAHYSSLSDDYLDSSDEESSDGSDNIRRRIRRRLLSAKSSLNLLRHANATSASNTANHSQEGTLSPDVSSLSSTSFVASPSSSTTVSSSSDDDNDDTNDRHDTDDRSAPRLPTSAASPSSFNKRKLKLSSSSSRGSNAADTQHRFKRARILNFEPPSDELDSVFDRGSSGSGGTSTDTVDSGVYVDSLPKFKFGSFKRNDKRKYRSRKKSSSSSSSSSSLSSSDTDC</sequence>
<feature type="compositionally biased region" description="Basic and acidic residues" evidence="4">
    <location>
        <begin position="533"/>
        <end position="544"/>
    </location>
</feature>
<dbReference type="PANTHER" id="PTHR15574:SF43">
    <property type="entry name" value="DDB1- AND CUL4-ASSOCIATED FACTOR 5"/>
    <property type="match status" value="1"/>
</dbReference>
<feature type="repeat" description="WD" evidence="3">
    <location>
        <begin position="317"/>
        <end position="349"/>
    </location>
</feature>
<dbReference type="InterPro" id="IPR036322">
    <property type="entry name" value="WD40_repeat_dom_sf"/>
</dbReference>
<dbReference type="Gene3D" id="2.130.10.10">
    <property type="entry name" value="YVTN repeat-like/Quinoprotein amine dehydrogenase"/>
    <property type="match status" value="3"/>
</dbReference>
<organism evidence="5 6">
    <name type="scientific">Parthenolecanium corni</name>
    <dbReference type="NCBI Taxonomy" id="536013"/>
    <lineage>
        <taxon>Eukaryota</taxon>
        <taxon>Metazoa</taxon>
        <taxon>Ecdysozoa</taxon>
        <taxon>Arthropoda</taxon>
        <taxon>Hexapoda</taxon>
        <taxon>Insecta</taxon>
        <taxon>Pterygota</taxon>
        <taxon>Neoptera</taxon>
        <taxon>Paraneoptera</taxon>
        <taxon>Hemiptera</taxon>
        <taxon>Sternorrhyncha</taxon>
        <taxon>Coccoidea</taxon>
        <taxon>Coccidae</taxon>
        <taxon>Parthenolecanium</taxon>
    </lineage>
</organism>
<accession>A0AAN9TXD3</accession>
<dbReference type="InterPro" id="IPR045151">
    <property type="entry name" value="DCAF8"/>
</dbReference>
<dbReference type="GO" id="GO:0005737">
    <property type="term" value="C:cytoplasm"/>
    <property type="evidence" value="ECO:0007669"/>
    <property type="project" value="TreeGrafter"/>
</dbReference>
<dbReference type="Proteomes" id="UP001367676">
    <property type="component" value="Unassembled WGS sequence"/>
</dbReference>
<dbReference type="PANTHER" id="PTHR15574">
    <property type="entry name" value="WD REPEAT DOMAIN-CONTAINING FAMILY"/>
    <property type="match status" value="1"/>
</dbReference>
<dbReference type="PROSITE" id="PS50294">
    <property type="entry name" value="WD_REPEATS_REGION"/>
    <property type="match status" value="2"/>
</dbReference>
<dbReference type="InterPro" id="IPR019775">
    <property type="entry name" value="WD40_repeat_CS"/>
</dbReference>
<feature type="region of interest" description="Disordered" evidence="4">
    <location>
        <begin position="632"/>
        <end position="663"/>
    </location>
</feature>
<evidence type="ECO:0000256" key="3">
    <source>
        <dbReference type="PROSITE-ProRule" id="PRU00221"/>
    </source>
</evidence>
<proteinExistence type="predicted"/>
<reference evidence="5 6" key="1">
    <citation type="submission" date="2024-03" db="EMBL/GenBank/DDBJ databases">
        <title>Adaptation during the transition from Ophiocordyceps entomopathogen to insect associate is accompanied by gene loss and intensified selection.</title>
        <authorList>
            <person name="Ward C.M."/>
            <person name="Onetto C.A."/>
            <person name="Borneman A.R."/>
        </authorList>
    </citation>
    <scope>NUCLEOTIDE SEQUENCE [LARGE SCALE GENOMIC DNA]</scope>
    <source>
        <strain evidence="5">AWRI1</strain>
        <tissue evidence="5">Single Adult Female</tissue>
    </source>
</reference>
<dbReference type="PROSITE" id="PS50082">
    <property type="entry name" value="WD_REPEATS_2"/>
    <property type="match status" value="2"/>
</dbReference>
<dbReference type="SUPFAM" id="SSF50978">
    <property type="entry name" value="WD40 repeat-like"/>
    <property type="match status" value="1"/>
</dbReference>
<dbReference type="AlphaFoldDB" id="A0AAN9TXD3"/>
<evidence type="ECO:0000313" key="6">
    <source>
        <dbReference type="Proteomes" id="UP001367676"/>
    </source>
</evidence>
<dbReference type="EMBL" id="JBBCAQ010000022">
    <property type="protein sequence ID" value="KAK7591051.1"/>
    <property type="molecule type" value="Genomic_DNA"/>
</dbReference>
<protein>
    <recommendedName>
        <fullName evidence="7">DDB1- and CUL4-associated factor 5</fullName>
    </recommendedName>
</protein>
<evidence type="ECO:0008006" key="7">
    <source>
        <dbReference type="Google" id="ProtNLM"/>
    </source>
</evidence>
<dbReference type="InterPro" id="IPR015943">
    <property type="entry name" value="WD40/YVTN_repeat-like_dom_sf"/>
</dbReference>
<evidence type="ECO:0000256" key="2">
    <source>
        <dbReference type="ARBA" id="ARBA00022737"/>
    </source>
</evidence>
<comment type="caution">
    <text evidence="5">The sequence shown here is derived from an EMBL/GenBank/DDBJ whole genome shotgun (WGS) entry which is preliminary data.</text>
</comment>
<dbReference type="InterPro" id="IPR001680">
    <property type="entry name" value="WD40_rpt"/>
</dbReference>
<feature type="compositionally biased region" description="Low complexity" evidence="4">
    <location>
        <begin position="486"/>
        <end position="525"/>
    </location>
</feature>
<dbReference type="PROSITE" id="PS00678">
    <property type="entry name" value="WD_REPEATS_1"/>
    <property type="match status" value="1"/>
</dbReference>
<evidence type="ECO:0000256" key="1">
    <source>
        <dbReference type="ARBA" id="ARBA00022574"/>
    </source>
</evidence>
<feature type="compositionally biased region" description="Low complexity" evidence="4">
    <location>
        <begin position="647"/>
        <end position="663"/>
    </location>
</feature>
<keyword evidence="1 3" id="KW-0853">WD repeat</keyword>
<feature type="region of interest" description="Disordered" evidence="4">
    <location>
        <begin position="486"/>
        <end position="618"/>
    </location>
</feature>
<dbReference type="SMART" id="SM00320">
    <property type="entry name" value="WD40"/>
    <property type="match status" value="6"/>
</dbReference>
<dbReference type="Pfam" id="PF00400">
    <property type="entry name" value="WD40"/>
    <property type="match status" value="3"/>
</dbReference>
<feature type="repeat" description="WD" evidence="3">
    <location>
        <begin position="44"/>
        <end position="78"/>
    </location>
</feature>
<evidence type="ECO:0000313" key="5">
    <source>
        <dbReference type="EMBL" id="KAK7591051.1"/>
    </source>
</evidence>